<dbReference type="InterPro" id="IPR007278">
    <property type="entry name" value="DUF397"/>
</dbReference>
<keyword evidence="3" id="KW-1185">Reference proteome</keyword>
<evidence type="ECO:0000313" key="2">
    <source>
        <dbReference type="EMBL" id="MFD2457198.1"/>
    </source>
</evidence>
<reference evidence="3" key="1">
    <citation type="journal article" date="2019" name="Int. J. Syst. Evol. Microbiol.">
        <title>The Global Catalogue of Microorganisms (GCM) 10K type strain sequencing project: providing services to taxonomists for standard genome sequencing and annotation.</title>
        <authorList>
            <consortium name="The Broad Institute Genomics Platform"/>
            <consortium name="The Broad Institute Genome Sequencing Center for Infectious Disease"/>
            <person name="Wu L."/>
            <person name="Ma J."/>
        </authorList>
    </citation>
    <scope>NUCLEOTIDE SEQUENCE [LARGE SCALE GENOMIC DNA]</scope>
    <source>
        <strain evidence="3">CGMCC 4.7643</strain>
    </source>
</reference>
<comment type="caution">
    <text evidence="2">The sequence shown here is derived from an EMBL/GenBank/DDBJ whole genome shotgun (WGS) entry which is preliminary data.</text>
</comment>
<evidence type="ECO:0000259" key="1">
    <source>
        <dbReference type="Pfam" id="PF04149"/>
    </source>
</evidence>
<accession>A0ABW5G6V8</accession>
<evidence type="ECO:0000313" key="3">
    <source>
        <dbReference type="Proteomes" id="UP001597419"/>
    </source>
</evidence>
<protein>
    <submittedName>
        <fullName evidence="2">DUF397 domain-containing protein</fullName>
    </submittedName>
</protein>
<dbReference type="RefSeq" id="WP_378214126.1">
    <property type="nucleotide sequence ID" value="NZ_BAABHG010000013.1"/>
</dbReference>
<proteinExistence type="predicted"/>
<name>A0ABW5G6V8_9PSEU</name>
<dbReference type="Pfam" id="PF04149">
    <property type="entry name" value="DUF397"/>
    <property type="match status" value="1"/>
</dbReference>
<dbReference type="EMBL" id="JBHUKU010000001">
    <property type="protein sequence ID" value="MFD2457198.1"/>
    <property type="molecule type" value="Genomic_DNA"/>
</dbReference>
<organism evidence="2 3">
    <name type="scientific">Amycolatopsis samaneae</name>
    <dbReference type="NCBI Taxonomy" id="664691"/>
    <lineage>
        <taxon>Bacteria</taxon>
        <taxon>Bacillati</taxon>
        <taxon>Actinomycetota</taxon>
        <taxon>Actinomycetes</taxon>
        <taxon>Pseudonocardiales</taxon>
        <taxon>Pseudonocardiaceae</taxon>
        <taxon>Amycolatopsis</taxon>
    </lineage>
</organism>
<dbReference type="Proteomes" id="UP001597419">
    <property type="component" value="Unassembled WGS sequence"/>
</dbReference>
<gene>
    <name evidence="2" type="ORF">ACFSYJ_01240</name>
</gene>
<feature type="domain" description="DUF397" evidence="1">
    <location>
        <begin position="17"/>
        <end position="70"/>
    </location>
</feature>
<sequence>MRFYDPHDVHDLFSEHDWQRPGMCDPQGGECVEVNLGDHDLVGLRDTKIPGSPVLVFTDEEWARFLEAARAGQFSR</sequence>